<dbReference type="AlphaFoldDB" id="A0A3A2Z6Z7"/>
<comment type="caution">
    <text evidence="1">The sequence shown here is derived from an EMBL/GenBank/DDBJ whole genome shotgun (WGS) entry which is preliminary data.</text>
</comment>
<name>A0A3A2Z6Z7_9EURO</name>
<gene>
    <name evidence="1" type="ORF">PHISCL_09699</name>
</gene>
<dbReference type="Proteomes" id="UP000266188">
    <property type="component" value="Unassembled WGS sequence"/>
</dbReference>
<reference evidence="2" key="1">
    <citation type="submission" date="2017-02" db="EMBL/GenBank/DDBJ databases">
        <authorList>
            <person name="Tafer H."/>
            <person name="Lopandic K."/>
        </authorList>
    </citation>
    <scope>NUCLEOTIDE SEQUENCE [LARGE SCALE GENOMIC DNA]</scope>
    <source>
        <strain evidence="2">CBS 366.77</strain>
    </source>
</reference>
<dbReference type="InterPro" id="IPR021858">
    <property type="entry name" value="Fun_TF"/>
</dbReference>
<evidence type="ECO:0000313" key="1">
    <source>
        <dbReference type="EMBL" id="RJE17963.1"/>
    </source>
</evidence>
<dbReference type="Pfam" id="PF11951">
    <property type="entry name" value="Fungal_trans_2"/>
    <property type="match status" value="1"/>
</dbReference>
<organism evidence="1 2">
    <name type="scientific">Aspergillus sclerotialis</name>
    <dbReference type="NCBI Taxonomy" id="2070753"/>
    <lineage>
        <taxon>Eukaryota</taxon>
        <taxon>Fungi</taxon>
        <taxon>Dikarya</taxon>
        <taxon>Ascomycota</taxon>
        <taxon>Pezizomycotina</taxon>
        <taxon>Eurotiomycetes</taxon>
        <taxon>Eurotiomycetidae</taxon>
        <taxon>Eurotiales</taxon>
        <taxon>Aspergillaceae</taxon>
        <taxon>Aspergillus</taxon>
        <taxon>Aspergillus subgen. Polypaecilum</taxon>
    </lineage>
</organism>
<evidence type="ECO:0000313" key="2">
    <source>
        <dbReference type="Proteomes" id="UP000266188"/>
    </source>
</evidence>
<proteinExistence type="predicted"/>
<keyword evidence="2" id="KW-1185">Reference proteome</keyword>
<sequence>MRHALTYTALTHRAERAAKVADNSHSICLRSRMYYHRGLALRALVSDISNMEPQTNDAVIASVLSFLVGEIRHSPSEWQNHFYGAIELVRLRGGLESLARSSVVSRPNLLYLLM</sequence>
<protein>
    <submittedName>
        <fullName evidence="1">C6 zinc finger</fullName>
    </submittedName>
</protein>
<accession>A0A3A2Z6Z7</accession>
<dbReference type="OrthoDB" id="5386330at2759"/>
<dbReference type="EMBL" id="MVGC01000659">
    <property type="protein sequence ID" value="RJE17963.1"/>
    <property type="molecule type" value="Genomic_DNA"/>
</dbReference>